<name>A0AAV9U0F2_9PEZI</name>
<feature type="compositionally biased region" description="Polar residues" evidence="1">
    <location>
        <begin position="159"/>
        <end position="173"/>
    </location>
</feature>
<feature type="compositionally biased region" description="Polar residues" evidence="1">
    <location>
        <begin position="124"/>
        <end position="141"/>
    </location>
</feature>
<evidence type="ECO:0000313" key="3">
    <source>
        <dbReference type="EMBL" id="KAK6331216.1"/>
    </source>
</evidence>
<keyword evidence="2" id="KW-0732">Signal</keyword>
<reference evidence="3 4" key="1">
    <citation type="submission" date="2019-10" db="EMBL/GenBank/DDBJ databases">
        <authorList>
            <person name="Palmer J.M."/>
        </authorList>
    </citation>
    <scope>NUCLEOTIDE SEQUENCE [LARGE SCALE GENOMIC DNA]</scope>
    <source>
        <strain evidence="3 4">TWF696</strain>
    </source>
</reference>
<sequence>MQRLARPSLLLALSLSLGGVLARPYPQGGSQDGYDSDGTSTPRGGGMAIENTGSNQNPTTLANLGGNTSPFYNYGGSPAGATDIEEEDIIDIQTQNEYYPGTNVGGTMEEEPNSAALTPPASFTFDTGANNSPAGSYQALTDNEYDPSSPGNQDEMDNTLPTPNRQNTVSNEQGDMYLNFNPGESSNILATEILPSSQFEASNNIVVEQDQQQQEDDGSDDVEDYVPQDGGVYEEITIENEGTGENMQILTVKPDLEAIEERRRQKQMEEENARAWANSHPRDRQTQRYQPASDSPVRTKVLPDYFFEPERPVTQGTQSTTRIVPDPGNAQRGYGVRKRPTRNPPLSQHPFAQSFRNMLLNQGGMNAGTGTGYSNQGSRENPINLENANANAPSFRTAQNIFQSFNQGMNSGNSNNLNMNSSPLAVPGLRRSGNTGGNNPTNQMYTNFNRNPLAMTGVNVRNEADPFGLNLSNAQRGTYQTNSYQPNTYQSILDQIPRVGTSGSGNNRYFGQIPRIQPLPGQGRQRTTGTQSGRPGPRQAYVDYSRVNTSNMTPEQISELFQRMEEQQARLASLGTQQPQTQSNLFSETTLQNGGSGTMAELAGEGVPTGTQISQIELEDTSVQDVLNNVDNPLLVDSASSDEAQPGTPRNQQPE</sequence>
<feature type="region of interest" description="Disordered" evidence="1">
    <location>
        <begin position="514"/>
        <end position="539"/>
    </location>
</feature>
<organism evidence="3 4">
    <name type="scientific">Orbilia brochopaga</name>
    <dbReference type="NCBI Taxonomy" id="3140254"/>
    <lineage>
        <taxon>Eukaryota</taxon>
        <taxon>Fungi</taxon>
        <taxon>Dikarya</taxon>
        <taxon>Ascomycota</taxon>
        <taxon>Pezizomycotina</taxon>
        <taxon>Orbiliomycetes</taxon>
        <taxon>Orbiliales</taxon>
        <taxon>Orbiliaceae</taxon>
        <taxon>Orbilia</taxon>
    </lineage>
</organism>
<feature type="region of interest" description="Disordered" evidence="1">
    <location>
        <begin position="23"/>
        <end position="57"/>
    </location>
</feature>
<dbReference type="Proteomes" id="UP001375240">
    <property type="component" value="Unassembled WGS sequence"/>
</dbReference>
<gene>
    <name evidence="3" type="ORF">TWF696_003275</name>
</gene>
<feature type="region of interest" description="Disordered" evidence="1">
    <location>
        <begin position="105"/>
        <end position="174"/>
    </location>
</feature>
<dbReference type="EMBL" id="JAVHNQ010000016">
    <property type="protein sequence ID" value="KAK6331216.1"/>
    <property type="molecule type" value="Genomic_DNA"/>
</dbReference>
<feature type="signal peptide" evidence="2">
    <location>
        <begin position="1"/>
        <end position="22"/>
    </location>
</feature>
<evidence type="ECO:0000313" key="4">
    <source>
        <dbReference type="Proteomes" id="UP001375240"/>
    </source>
</evidence>
<protein>
    <recommendedName>
        <fullName evidence="5">Enamelin</fullName>
    </recommendedName>
</protein>
<keyword evidence="4" id="KW-1185">Reference proteome</keyword>
<feature type="region of interest" description="Disordered" evidence="1">
    <location>
        <begin position="266"/>
        <end position="297"/>
    </location>
</feature>
<feature type="compositionally biased region" description="Polar residues" evidence="1">
    <location>
        <begin position="638"/>
        <end position="655"/>
    </location>
</feature>
<feature type="region of interest" description="Disordered" evidence="1">
    <location>
        <begin position="311"/>
        <end position="344"/>
    </location>
</feature>
<feature type="compositionally biased region" description="Low complexity" evidence="1">
    <location>
        <begin position="23"/>
        <end position="41"/>
    </location>
</feature>
<feature type="chain" id="PRO_5043888997" description="Enamelin" evidence="2">
    <location>
        <begin position="23"/>
        <end position="655"/>
    </location>
</feature>
<feature type="compositionally biased region" description="Polar residues" evidence="1">
    <location>
        <begin position="524"/>
        <end position="533"/>
    </location>
</feature>
<feature type="region of interest" description="Disordered" evidence="1">
    <location>
        <begin position="630"/>
        <end position="655"/>
    </location>
</feature>
<comment type="caution">
    <text evidence="3">The sequence shown here is derived from an EMBL/GenBank/DDBJ whole genome shotgun (WGS) entry which is preliminary data.</text>
</comment>
<evidence type="ECO:0008006" key="5">
    <source>
        <dbReference type="Google" id="ProtNLM"/>
    </source>
</evidence>
<proteinExistence type="predicted"/>
<evidence type="ECO:0000256" key="1">
    <source>
        <dbReference type="SAM" id="MobiDB-lite"/>
    </source>
</evidence>
<dbReference type="AlphaFoldDB" id="A0AAV9U0F2"/>
<evidence type="ECO:0000256" key="2">
    <source>
        <dbReference type="SAM" id="SignalP"/>
    </source>
</evidence>
<accession>A0AAV9U0F2</accession>